<evidence type="ECO:0000313" key="1">
    <source>
        <dbReference type="EMBL" id="OBY11851.1"/>
    </source>
</evidence>
<sequence>MYKRRNKKDNLIYHYCSLKTFFAIITNKCIRLSDLVKKNIIKEIVIGPRSQVKENDVYYLLMANGYSFQDISVGKSSATYR</sequence>
<dbReference type="OrthoDB" id="3034312at2"/>
<keyword evidence="2" id="KW-1185">Reference proteome</keyword>
<dbReference type="EMBL" id="MAPZ01000010">
    <property type="protein sequence ID" value="OBY11851.1"/>
    <property type="molecule type" value="Genomic_DNA"/>
</dbReference>
<evidence type="ECO:0000313" key="2">
    <source>
        <dbReference type="Proteomes" id="UP000092714"/>
    </source>
</evidence>
<dbReference type="AlphaFoldDB" id="A0A174CVQ6"/>
<name>A0A174CVQ6_9CLOT</name>
<organism evidence="1 2">
    <name type="scientific">Clostridium paraputrificum</name>
    <dbReference type="NCBI Taxonomy" id="29363"/>
    <lineage>
        <taxon>Bacteria</taxon>
        <taxon>Bacillati</taxon>
        <taxon>Bacillota</taxon>
        <taxon>Clostridia</taxon>
        <taxon>Eubacteriales</taxon>
        <taxon>Clostridiaceae</taxon>
        <taxon>Clostridium</taxon>
    </lineage>
</organism>
<proteinExistence type="predicted"/>
<accession>A0A174CVQ6</accession>
<dbReference type="RefSeq" id="WP_055253888.1">
    <property type="nucleotide sequence ID" value="NZ_CYZW01000004.1"/>
</dbReference>
<gene>
    <name evidence="1" type="ORF">CP373A1_02695</name>
</gene>
<comment type="caution">
    <text evidence="1">The sequence shown here is derived from an EMBL/GenBank/DDBJ whole genome shotgun (WGS) entry which is preliminary data.</text>
</comment>
<dbReference type="Proteomes" id="UP000092714">
    <property type="component" value="Unassembled WGS sequence"/>
</dbReference>
<reference evidence="1 2" key="1">
    <citation type="submission" date="2016-06" db="EMBL/GenBank/DDBJ databases">
        <authorList>
            <person name="Kjaerup R.B."/>
            <person name="Dalgaard T.S."/>
            <person name="Juul-Madsen H.R."/>
        </authorList>
    </citation>
    <scope>NUCLEOTIDE SEQUENCE [LARGE SCALE GENOMIC DNA]</scope>
    <source>
        <strain evidence="1 2">373-A1</strain>
    </source>
</reference>
<protein>
    <submittedName>
        <fullName evidence="1">Uncharacterized protein</fullName>
    </submittedName>
</protein>